<dbReference type="Gene3D" id="3.55.40.20">
    <property type="entry name" value="Iron/manganese superoxide dismutase, C-terminal domain"/>
    <property type="match status" value="1"/>
</dbReference>
<name>A0ABS4FUC9_9BACL</name>
<evidence type="ECO:0000313" key="10">
    <source>
        <dbReference type="Proteomes" id="UP001519272"/>
    </source>
</evidence>
<evidence type="ECO:0000256" key="6">
    <source>
        <dbReference type="RuleBase" id="RU000414"/>
    </source>
</evidence>
<feature type="domain" description="Manganese/iron superoxide dismutase N-terminal" evidence="7">
    <location>
        <begin position="24"/>
        <end position="111"/>
    </location>
</feature>
<proteinExistence type="inferred from homology"/>
<gene>
    <name evidence="9" type="ORF">J2Z32_002831</name>
</gene>
<dbReference type="InterPro" id="IPR019833">
    <property type="entry name" value="Mn/Fe_SOD_BS"/>
</dbReference>
<evidence type="ECO:0000256" key="3">
    <source>
        <dbReference type="ARBA" id="ARBA00012682"/>
    </source>
</evidence>
<dbReference type="InterPro" id="IPR019831">
    <property type="entry name" value="Mn/Fe_SOD_N"/>
</dbReference>
<evidence type="ECO:0000259" key="7">
    <source>
        <dbReference type="Pfam" id="PF00081"/>
    </source>
</evidence>
<dbReference type="InterPro" id="IPR019832">
    <property type="entry name" value="Mn/Fe_SOD_C"/>
</dbReference>
<comment type="function">
    <text evidence="6">Destroys radicals which are normally produced within the cells and which are toxic to biological systems.</text>
</comment>
<dbReference type="PROSITE" id="PS00088">
    <property type="entry name" value="SOD_MN"/>
    <property type="match status" value="1"/>
</dbReference>
<dbReference type="InterPro" id="IPR001189">
    <property type="entry name" value="Mn/Fe_SOD"/>
</dbReference>
<dbReference type="SUPFAM" id="SSF46609">
    <property type="entry name" value="Fe,Mn superoxide dismutase (SOD), N-terminal domain"/>
    <property type="match status" value="1"/>
</dbReference>
<sequence length="225" mass="25158">MTTNTEQALHVFNNQKEVSSTVPYQLPELPYKANALEPYIDEQTMNIHHDKHHNTYVTNLNAALENAPELQGLTVEALISDLNKVPESIRMAVRNNGGGHANHSLFWTILSPQGGGAPTGELAKAIDTELGGFDKFKEDFAKAATTRFGSGWAWLVVGQDGKLAVTSTPNQDSPLMEGLTPILGLDVWEHAYYLKYQNKRPDYISAFWNVVSWDEVNRRYLDTKK</sequence>
<protein>
    <recommendedName>
        <fullName evidence="3 6">Superoxide dismutase</fullName>
        <ecNumber evidence="3 6">1.15.1.1</ecNumber>
    </recommendedName>
</protein>
<feature type="domain" description="Manganese/iron superoxide dismutase C-terminal" evidence="8">
    <location>
        <begin position="118"/>
        <end position="219"/>
    </location>
</feature>
<dbReference type="Gene3D" id="1.10.287.990">
    <property type="entry name" value="Fe,Mn superoxide dismutase (SOD) domain"/>
    <property type="match status" value="1"/>
</dbReference>
<evidence type="ECO:0000256" key="5">
    <source>
        <dbReference type="ARBA" id="ARBA00023002"/>
    </source>
</evidence>
<dbReference type="EMBL" id="JAGGKG010000013">
    <property type="protein sequence ID" value="MBP1906182.1"/>
    <property type="molecule type" value="Genomic_DNA"/>
</dbReference>
<evidence type="ECO:0000259" key="8">
    <source>
        <dbReference type="Pfam" id="PF02777"/>
    </source>
</evidence>
<comment type="caution">
    <text evidence="9">The sequence shown here is derived from an EMBL/GenBank/DDBJ whole genome shotgun (WGS) entry which is preliminary data.</text>
</comment>
<dbReference type="InterPro" id="IPR036314">
    <property type="entry name" value="SOD_C_sf"/>
</dbReference>
<accession>A0ABS4FUC9</accession>
<dbReference type="InterPro" id="IPR036324">
    <property type="entry name" value="Mn/Fe_SOD_N_sf"/>
</dbReference>
<dbReference type="PRINTS" id="PR01703">
    <property type="entry name" value="MNSODISMTASE"/>
</dbReference>
<dbReference type="Proteomes" id="UP001519272">
    <property type="component" value="Unassembled WGS sequence"/>
</dbReference>
<dbReference type="PANTHER" id="PTHR43595">
    <property type="entry name" value="37S RIBOSOMAL PROTEIN S26, MITOCHONDRIAL"/>
    <property type="match status" value="1"/>
</dbReference>
<organism evidence="9 10">
    <name type="scientific">Paenibacillus turicensis</name>
    <dbReference type="NCBI Taxonomy" id="160487"/>
    <lineage>
        <taxon>Bacteria</taxon>
        <taxon>Bacillati</taxon>
        <taxon>Bacillota</taxon>
        <taxon>Bacilli</taxon>
        <taxon>Bacillales</taxon>
        <taxon>Paenibacillaceae</taxon>
        <taxon>Paenibacillus</taxon>
    </lineage>
</organism>
<dbReference type="Pfam" id="PF02777">
    <property type="entry name" value="Sod_Fe_C"/>
    <property type="match status" value="1"/>
</dbReference>
<evidence type="ECO:0000256" key="2">
    <source>
        <dbReference type="ARBA" id="ARBA00008714"/>
    </source>
</evidence>
<dbReference type="EC" id="1.15.1.1" evidence="3 6"/>
<comment type="catalytic activity">
    <reaction evidence="6">
        <text>2 superoxide + 2 H(+) = H2O2 + O2</text>
        <dbReference type="Rhea" id="RHEA:20696"/>
        <dbReference type="ChEBI" id="CHEBI:15378"/>
        <dbReference type="ChEBI" id="CHEBI:15379"/>
        <dbReference type="ChEBI" id="CHEBI:16240"/>
        <dbReference type="ChEBI" id="CHEBI:18421"/>
        <dbReference type="EC" id="1.15.1.1"/>
    </reaction>
</comment>
<dbReference type="PIRSF" id="PIRSF000349">
    <property type="entry name" value="SODismutase"/>
    <property type="match status" value="1"/>
</dbReference>
<evidence type="ECO:0000256" key="4">
    <source>
        <dbReference type="ARBA" id="ARBA00022723"/>
    </source>
</evidence>
<reference evidence="9 10" key="1">
    <citation type="submission" date="2021-03" db="EMBL/GenBank/DDBJ databases">
        <title>Genomic Encyclopedia of Type Strains, Phase IV (KMG-IV): sequencing the most valuable type-strain genomes for metagenomic binning, comparative biology and taxonomic classification.</title>
        <authorList>
            <person name="Goeker M."/>
        </authorList>
    </citation>
    <scope>NUCLEOTIDE SEQUENCE [LARGE SCALE GENOMIC DNA]</scope>
    <source>
        <strain evidence="9 10">DSM 14349</strain>
    </source>
</reference>
<comment type="cofactor">
    <cofactor evidence="1">
        <name>Mn(2+)</name>
        <dbReference type="ChEBI" id="CHEBI:29035"/>
    </cofactor>
</comment>
<keyword evidence="4 6" id="KW-0479">Metal-binding</keyword>
<comment type="similarity">
    <text evidence="2 6">Belongs to the iron/manganese superoxide dismutase family.</text>
</comment>
<evidence type="ECO:0000256" key="1">
    <source>
        <dbReference type="ARBA" id="ARBA00001936"/>
    </source>
</evidence>
<keyword evidence="5 6" id="KW-0560">Oxidoreductase</keyword>
<dbReference type="Pfam" id="PF00081">
    <property type="entry name" value="Sod_Fe_N"/>
    <property type="match status" value="1"/>
</dbReference>
<evidence type="ECO:0000313" key="9">
    <source>
        <dbReference type="EMBL" id="MBP1906182.1"/>
    </source>
</evidence>
<dbReference type="PANTHER" id="PTHR43595:SF2">
    <property type="entry name" value="SMALL RIBOSOMAL SUBUNIT PROTEIN MS42"/>
    <property type="match status" value="1"/>
</dbReference>
<dbReference type="GO" id="GO:0004784">
    <property type="term" value="F:superoxide dismutase activity"/>
    <property type="evidence" value="ECO:0007669"/>
    <property type="project" value="UniProtKB-EC"/>
</dbReference>
<keyword evidence="10" id="KW-1185">Reference proteome</keyword>
<dbReference type="SUPFAM" id="SSF54719">
    <property type="entry name" value="Fe,Mn superoxide dismutase (SOD), C-terminal domain"/>
    <property type="match status" value="1"/>
</dbReference>